<dbReference type="InterPro" id="IPR026983">
    <property type="entry name" value="DHC"/>
</dbReference>
<feature type="domain" description="Dynein heavy chain hydrolytic ATP-binding dynein motor region" evidence="1">
    <location>
        <begin position="5"/>
        <end position="96"/>
    </location>
</feature>
<dbReference type="OMA" id="NMNELIC"/>
<dbReference type="GO" id="GO:0030286">
    <property type="term" value="C:dynein complex"/>
    <property type="evidence" value="ECO:0007669"/>
    <property type="project" value="InterPro"/>
</dbReference>
<dbReference type="AlphaFoldDB" id="A0A3Q3F4L6"/>
<dbReference type="Pfam" id="PF12774">
    <property type="entry name" value="AAA_6"/>
    <property type="match status" value="1"/>
</dbReference>
<dbReference type="GO" id="GO:0007018">
    <property type="term" value="P:microtubule-based movement"/>
    <property type="evidence" value="ECO:0007669"/>
    <property type="project" value="InterPro"/>
</dbReference>
<dbReference type="InterPro" id="IPR027417">
    <property type="entry name" value="P-loop_NTPase"/>
</dbReference>
<keyword evidence="3" id="KW-1185">Reference proteome</keyword>
<reference evidence="2" key="2">
    <citation type="submission" date="2025-09" db="UniProtKB">
        <authorList>
            <consortium name="Ensembl"/>
        </authorList>
    </citation>
    <scope>IDENTIFICATION</scope>
</reference>
<dbReference type="Gene3D" id="3.40.50.300">
    <property type="entry name" value="P-loop containing nucleotide triphosphate hydrolases"/>
    <property type="match status" value="1"/>
</dbReference>
<protein>
    <recommendedName>
        <fullName evidence="1">Dynein heavy chain hydrolytic ATP-binding dynein motor region domain-containing protein</fullName>
    </recommendedName>
</protein>
<evidence type="ECO:0000259" key="1">
    <source>
        <dbReference type="Pfam" id="PF12774"/>
    </source>
</evidence>
<dbReference type="InterPro" id="IPR035699">
    <property type="entry name" value="AAA_6"/>
</dbReference>
<evidence type="ECO:0000313" key="3">
    <source>
        <dbReference type="Proteomes" id="UP000264800"/>
    </source>
</evidence>
<reference evidence="2" key="1">
    <citation type="submission" date="2025-08" db="UniProtKB">
        <authorList>
            <consortium name="Ensembl"/>
        </authorList>
    </citation>
    <scope>IDENTIFICATION</scope>
</reference>
<dbReference type="Proteomes" id="UP000264800">
    <property type="component" value="Unplaced"/>
</dbReference>
<dbReference type="PANTHER" id="PTHR45703:SF36">
    <property type="entry name" value="DYNEIN HEAVY CHAIN, CYTOPLASMIC"/>
    <property type="match status" value="1"/>
</dbReference>
<name>A0A3Q3F4L6_KRYMA</name>
<sequence>MSVFLHVKDHYDFSIRAVKTVISVAGNLRREHPNLGQELICLRAIHEACVPRILQDDLKLFSDIVSDLFPNTKLEPASDGLLEKSLRIISNTKNLKDGLLISVFSCMRPLNFLLFCYEVLGAAITALEGQPSVRGGVYEAVQIYVLNPKSITVRQLYGEYDSQTHQWTEGVFSALIREGTTAVDKKKRWYMFDGPVDPVWIDGMNTVLDDNKKLCLPSGEVIKLTDVRWTFKFD</sequence>
<accession>A0A3Q3F4L6</accession>
<organism evidence="2 3">
    <name type="scientific">Kryptolebias marmoratus</name>
    <name type="common">Mangrove killifish</name>
    <name type="synonym">Rivulus marmoratus</name>
    <dbReference type="NCBI Taxonomy" id="37003"/>
    <lineage>
        <taxon>Eukaryota</taxon>
        <taxon>Metazoa</taxon>
        <taxon>Chordata</taxon>
        <taxon>Craniata</taxon>
        <taxon>Vertebrata</taxon>
        <taxon>Euteleostomi</taxon>
        <taxon>Actinopterygii</taxon>
        <taxon>Neopterygii</taxon>
        <taxon>Teleostei</taxon>
        <taxon>Neoteleostei</taxon>
        <taxon>Acanthomorphata</taxon>
        <taxon>Ovalentaria</taxon>
        <taxon>Atherinomorphae</taxon>
        <taxon>Cyprinodontiformes</taxon>
        <taxon>Rivulidae</taxon>
        <taxon>Kryptolebias</taxon>
    </lineage>
</organism>
<dbReference type="GeneTree" id="ENSGT00940000154791"/>
<dbReference type="STRING" id="37003.ENSKMAP00000008527"/>
<dbReference type="Gene3D" id="1.10.8.710">
    <property type="match status" value="1"/>
</dbReference>
<dbReference type="GO" id="GO:0045505">
    <property type="term" value="F:dynein intermediate chain binding"/>
    <property type="evidence" value="ECO:0007669"/>
    <property type="project" value="InterPro"/>
</dbReference>
<dbReference type="PANTHER" id="PTHR45703">
    <property type="entry name" value="DYNEIN HEAVY CHAIN"/>
    <property type="match status" value="1"/>
</dbReference>
<evidence type="ECO:0000313" key="2">
    <source>
        <dbReference type="Ensembl" id="ENSKMAP00000008527.1"/>
    </source>
</evidence>
<dbReference type="InterPro" id="IPR043157">
    <property type="entry name" value="Dynein_AAA1S"/>
</dbReference>
<proteinExistence type="predicted"/>
<dbReference type="GO" id="GO:0005524">
    <property type="term" value="F:ATP binding"/>
    <property type="evidence" value="ECO:0007669"/>
    <property type="project" value="InterPro"/>
</dbReference>
<dbReference type="Ensembl" id="ENSKMAT00000008658.1">
    <property type="protein sequence ID" value="ENSKMAP00000008527.1"/>
    <property type="gene ID" value="ENSKMAG00000006394.1"/>
</dbReference>
<dbReference type="GO" id="GO:0051959">
    <property type="term" value="F:dynein light intermediate chain binding"/>
    <property type="evidence" value="ECO:0007669"/>
    <property type="project" value="InterPro"/>
</dbReference>